<dbReference type="EMBL" id="LPXH01000041">
    <property type="protein sequence ID" value="KUF37932.1"/>
    <property type="molecule type" value="Genomic_DNA"/>
</dbReference>
<organism evidence="1 2">
    <name type="scientific">Comamonas kerstersii</name>
    <dbReference type="NCBI Taxonomy" id="225992"/>
    <lineage>
        <taxon>Bacteria</taxon>
        <taxon>Pseudomonadati</taxon>
        <taxon>Pseudomonadota</taxon>
        <taxon>Betaproteobacteria</taxon>
        <taxon>Burkholderiales</taxon>
        <taxon>Comamonadaceae</taxon>
        <taxon>Comamonas</taxon>
    </lineage>
</organism>
<protein>
    <submittedName>
        <fullName evidence="1">Major capsid protein E</fullName>
    </submittedName>
</protein>
<accession>A0A0W7YS86</accession>
<dbReference type="STRING" id="225992.B5M06_13515"/>
<dbReference type="AlphaFoldDB" id="A0A0W7YS86"/>
<comment type="caution">
    <text evidence="1">The sequence shown here is derived from an EMBL/GenBank/DDBJ whole genome shotgun (WGS) entry which is preliminary data.</text>
</comment>
<evidence type="ECO:0000313" key="2">
    <source>
        <dbReference type="Proteomes" id="UP000053300"/>
    </source>
</evidence>
<gene>
    <name evidence="1" type="ORF">AS359_04260</name>
</gene>
<sequence length="346" mass="38102">MADLAIFNRDEFSMTSLSAAIQRAPYVPQLLGQMGIFTPDRSRTTTITVEEKGGVLSLIKSSQRGAPIEEGQGEGRRVKHFSTVRLARGKTLYAHEIQNIRAFGTTSELQAVQDEVADIMNGKTGLRAAMELTHENMRLGAVQGKVLDADGSELFNWYSGFDIKQPDEINFNLASATADGGEIRKKCNEVVRAMVRASHGAWLPGQTYAAALCGDNFFDDLVGNPETRSTYLGQQEASELRNDVGQAFSTFKYGNILFINYRGTDDKSTVAIGSDKCHFFPVGAPEAFKAGFSPAEFLPFVNTPGQDVYALIVPDKDRQAWVRPEVYSYPLFMCTRPGMLLRAKRG</sequence>
<dbReference type="Pfam" id="PF03864">
    <property type="entry name" value="Phage_cap_E"/>
    <property type="match status" value="1"/>
</dbReference>
<dbReference type="Proteomes" id="UP000053300">
    <property type="component" value="Unassembled WGS sequence"/>
</dbReference>
<evidence type="ECO:0000313" key="1">
    <source>
        <dbReference type="EMBL" id="KUF37932.1"/>
    </source>
</evidence>
<dbReference type="InterPro" id="IPR005564">
    <property type="entry name" value="Major_capsid_GpE"/>
</dbReference>
<reference evidence="1 2" key="1">
    <citation type="submission" date="2015-12" db="EMBL/GenBank/DDBJ databases">
        <title>Complete genome sequence of a multi-drug resistant strain Acidovorax sp. 12322-1.</title>
        <authorList>
            <person name="Ming D."/>
            <person name="Wang M."/>
            <person name="Hu S."/>
            <person name="Zhou Y."/>
            <person name="Jiang T."/>
        </authorList>
    </citation>
    <scope>NUCLEOTIDE SEQUENCE [LARGE SCALE GENOMIC DNA]</scope>
    <source>
        <strain evidence="1 2">12322-1</strain>
    </source>
</reference>
<dbReference type="RefSeq" id="WP_058880555.1">
    <property type="nucleotide sequence ID" value="NZ_LPXH01000041.1"/>
</dbReference>
<keyword evidence="2" id="KW-1185">Reference proteome</keyword>
<name>A0A0W7YS86_9BURK</name>
<proteinExistence type="predicted"/>